<dbReference type="EMBL" id="CP097510">
    <property type="protein sequence ID" value="URE42035.1"/>
    <property type="molecule type" value="Genomic_DNA"/>
</dbReference>
<organism evidence="2 3">
    <name type="scientific">Musa troglodytarum</name>
    <name type="common">fe'i banana</name>
    <dbReference type="NCBI Taxonomy" id="320322"/>
    <lineage>
        <taxon>Eukaryota</taxon>
        <taxon>Viridiplantae</taxon>
        <taxon>Streptophyta</taxon>
        <taxon>Embryophyta</taxon>
        <taxon>Tracheophyta</taxon>
        <taxon>Spermatophyta</taxon>
        <taxon>Magnoliopsida</taxon>
        <taxon>Liliopsida</taxon>
        <taxon>Zingiberales</taxon>
        <taxon>Musaceae</taxon>
        <taxon>Musa</taxon>
    </lineage>
</organism>
<proteinExistence type="predicted"/>
<evidence type="ECO:0000256" key="1">
    <source>
        <dbReference type="SAM" id="MobiDB-lite"/>
    </source>
</evidence>
<dbReference type="Proteomes" id="UP001055439">
    <property type="component" value="Chromosome 8"/>
</dbReference>
<name>A0A9E7L8P3_9LILI</name>
<dbReference type="AlphaFoldDB" id="A0A9E7L8P3"/>
<protein>
    <submittedName>
        <fullName evidence="2">Uncharacterized protein</fullName>
    </submittedName>
</protein>
<sequence>MNNLIPPPMQDKLIPTSTSQSTDSSKAFFSNPFLRFEKVTCRLAAFSIRFISVFPLTIRIDDTPLSSYLRYLLVLLRGKERRLGIRRVDPRKSIDRFHPPFFFRPVNGSAFLRIGSHMIACCRRGPRVFSGGGSCVPPEYCCTFPLVVDRLADTPSRDQPAGVHGRHPTFHLEPSAPKTPRPGGGFPTRTRPARSRPEGIIAIAARHVASSSSCSTGKRERRTRPSLPLLCGGAGIGQWIRMRGKIRRATLHFSRRPLVTDQTKLRQ</sequence>
<feature type="region of interest" description="Disordered" evidence="1">
    <location>
        <begin position="155"/>
        <end position="193"/>
    </location>
</feature>
<keyword evidence="3" id="KW-1185">Reference proteome</keyword>
<accession>A0A9E7L8P3</accession>
<gene>
    <name evidence="2" type="ORF">MUK42_22953</name>
</gene>
<feature type="region of interest" description="Disordered" evidence="1">
    <location>
        <begin position="1"/>
        <end position="23"/>
    </location>
</feature>
<evidence type="ECO:0000313" key="2">
    <source>
        <dbReference type="EMBL" id="URE42035.1"/>
    </source>
</evidence>
<evidence type="ECO:0000313" key="3">
    <source>
        <dbReference type="Proteomes" id="UP001055439"/>
    </source>
</evidence>
<reference evidence="2" key="1">
    <citation type="submission" date="2022-05" db="EMBL/GenBank/DDBJ databases">
        <title>The Musa troglodytarum L. genome provides insights into the mechanism of non-climacteric behaviour and enrichment of carotenoids.</title>
        <authorList>
            <person name="Wang J."/>
        </authorList>
    </citation>
    <scope>NUCLEOTIDE SEQUENCE</scope>
    <source>
        <tissue evidence="2">Leaf</tissue>
    </source>
</reference>